<dbReference type="PROSITE" id="PS51253">
    <property type="entry name" value="HTH_CENPB"/>
    <property type="match status" value="1"/>
</dbReference>
<evidence type="ECO:0000256" key="1">
    <source>
        <dbReference type="ARBA" id="ARBA00023125"/>
    </source>
</evidence>
<feature type="domain" description="HTH CENPB-type" evidence="4">
    <location>
        <begin position="146"/>
        <end position="219"/>
    </location>
</feature>
<keyword evidence="1" id="KW-0238">DNA-binding</keyword>
<dbReference type="GO" id="GO:0003677">
    <property type="term" value="F:DNA binding"/>
    <property type="evidence" value="ECO:0007669"/>
    <property type="project" value="UniProtKB-KW"/>
</dbReference>
<feature type="region of interest" description="Disordered" evidence="3">
    <location>
        <begin position="1"/>
        <end position="21"/>
    </location>
</feature>
<feature type="non-terminal residue" evidence="5">
    <location>
        <position position="434"/>
    </location>
</feature>
<reference evidence="5 6" key="1">
    <citation type="submission" date="2014-04" db="EMBL/GenBank/DDBJ databases">
        <authorList>
            <consortium name="DOE Joint Genome Institute"/>
            <person name="Kuo A."/>
            <person name="Kohler A."/>
            <person name="Jargeat P."/>
            <person name="Nagy L.G."/>
            <person name="Floudas D."/>
            <person name="Copeland A."/>
            <person name="Barry K.W."/>
            <person name="Cichocki N."/>
            <person name="Veneault-Fourrey C."/>
            <person name="LaButti K."/>
            <person name="Lindquist E.A."/>
            <person name="Lipzen A."/>
            <person name="Lundell T."/>
            <person name="Morin E."/>
            <person name="Murat C."/>
            <person name="Sun H."/>
            <person name="Tunlid A."/>
            <person name="Henrissat B."/>
            <person name="Grigoriev I.V."/>
            <person name="Hibbett D.S."/>
            <person name="Martin F."/>
            <person name="Nordberg H.P."/>
            <person name="Cantor M.N."/>
            <person name="Hua S.X."/>
        </authorList>
    </citation>
    <scope>NUCLEOTIDE SEQUENCE [LARGE SCALE GENOMIC DNA]</scope>
    <source>
        <strain evidence="5 6">Ve08.2h10</strain>
    </source>
</reference>
<dbReference type="AlphaFoldDB" id="A0A0D0DTI9"/>
<dbReference type="InterPro" id="IPR006600">
    <property type="entry name" value="HTH_CenpB_DNA-bd_dom"/>
</dbReference>
<name>A0A0D0DTI9_9AGAM</name>
<evidence type="ECO:0000259" key="4">
    <source>
        <dbReference type="PROSITE" id="PS51253"/>
    </source>
</evidence>
<dbReference type="HOGENOM" id="CLU_032740_0_0_1"/>
<evidence type="ECO:0000256" key="2">
    <source>
        <dbReference type="ARBA" id="ARBA00023242"/>
    </source>
</evidence>
<feature type="compositionally biased region" description="Polar residues" evidence="3">
    <location>
        <begin position="290"/>
        <end position="304"/>
    </location>
</feature>
<dbReference type="Pfam" id="PF04218">
    <property type="entry name" value="CENP-B_N"/>
    <property type="match status" value="1"/>
</dbReference>
<dbReference type="InterPro" id="IPR007889">
    <property type="entry name" value="HTH_Psq"/>
</dbReference>
<proteinExistence type="predicted"/>
<evidence type="ECO:0000313" key="6">
    <source>
        <dbReference type="Proteomes" id="UP000054538"/>
    </source>
</evidence>
<evidence type="ECO:0000256" key="3">
    <source>
        <dbReference type="SAM" id="MobiDB-lite"/>
    </source>
</evidence>
<sequence>MPLPSPRYLPTPVSGSPYSPFPLYPAHSRTASSYSASNPRSASPALSVASALTSISSAASATPNSQTFAAYPLPSPPVGPVVPRAKQRKQRLFNVDRKAICVYHQENPNARQEDIAARYGVERSTISKILKHKTKWMNVPEDDDMRVAKHRPSKFPEVEEELVNWLVKMKQQNTLLTDALIRNKAKETARNLQIPDERFKASSGWVENFKHRHNIRKGVWLGAQKSLRSTRGVGPTHLRKGSNESVLSPLNPAFESRSEALAGRGSAHTAEDGEEDMESEDEQDLDPSHDSQPVAGSSHSQTESIACHHPLPPTWTMHHESLSSDDTPITSHPSASQHHQHIQVPQQQAVSLPSHEDTTTYTEPVVVYQSAPPITSGDTIPDIAEAEDAINKVILFVDSQSRALISPEERVALTQIKYALFQAASGVPFVRERR</sequence>
<feature type="compositionally biased region" description="Polar residues" evidence="3">
    <location>
        <begin position="324"/>
        <end position="336"/>
    </location>
</feature>
<dbReference type="InterPro" id="IPR050863">
    <property type="entry name" value="CenT-Element_Derived"/>
</dbReference>
<dbReference type="SUPFAM" id="SSF46689">
    <property type="entry name" value="Homeodomain-like"/>
    <property type="match status" value="2"/>
</dbReference>
<dbReference type="GO" id="GO:0005634">
    <property type="term" value="C:nucleus"/>
    <property type="evidence" value="ECO:0007669"/>
    <property type="project" value="TreeGrafter"/>
</dbReference>
<dbReference type="Proteomes" id="UP000054538">
    <property type="component" value="Unassembled WGS sequence"/>
</dbReference>
<feature type="region of interest" description="Disordered" evidence="3">
    <location>
        <begin position="229"/>
        <end position="341"/>
    </location>
</feature>
<dbReference type="PANTHER" id="PTHR19303">
    <property type="entry name" value="TRANSPOSON"/>
    <property type="match status" value="1"/>
</dbReference>
<keyword evidence="6" id="KW-1185">Reference proteome</keyword>
<dbReference type="PANTHER" id="PTHR19303:SF70">
    <property type="entry name" value="HTH CENPB-TYPE DOMAIN-CONTAINING PROTEIN"/>
    <property type="match status" value="1"/>
</dbReference>
<dbReference type="Gene3D" id="1.10.10.60">
    <property type="entry name" value="Homeodomain-like"/>
    <property type="match status" value="2"/>
</dbReference>
<dbReference type="InParanoid" id="A0A0D0DTI9"/>
<dbReference type="EMBL" id="KN825336">
    <property type="protein sequence ID" value="KIK91886.1"/>
    <property type="molecule type" value="Genomic_DNA"/>
</dbReference>
<dbReference type="InterPro" id="IPR009057">
    <property type="entry name" value="Homeodomain-like_sf"/>
</dbReference>
<reference evidence="6" key="2">
    <citation type="submission" date="2015-01" db="EMBL/GenBank/DDBJ databases">
        <title>Evolutionary Origins and Diversification of the Mycorrhizal Mutualists.</title>
        <authorList>
            <consortium name="DOE Joint Genome Institute"/>
            <consortium name="Mycorrhizal Genomics Consortium"/>
            <person name="Kohler A."/>
            <person name="Kuo A."/>
            <person name="Nagy L.G."/>
            <person name="Floudas D."/>
            <person name="Copeland A."/>
            <person name="Barry K.W."/>
            <person name="Cichocki N."/>
            <person name="Veneault-Fourrey C."/>
            <person name="LaButti K."/>
            <person name="Lindquist E.A."/>
            <person name="Lipzen A."/>
            <person name="Lundell T."/>
            <person name="Morin E."/>
            <person name="Murat C."/>
            <person name="Riley R."/>
            <person name="Ohm R."/>
            <person name="Sun H."/>
            <person name="Tunlid A."/>
            <person name="Henrissat B."/>
            <person name="Grigoriev I.V."/>
            <person name="Hibbett D.S."/>
            <person name="Martin F."/>
        </authorList>
    </citation>
    <scope>NUCLEOTIDE SEQUENCE [LARGE SCALE GENOMIC DNA]</scope>
    <source>
        <strain evidence="6">Ve08.2h10</strain>
    </source>
</reference>
<organism evidence="5 6">
    <name type="scientific">Paxillus rubicundulus Ve08.2h10</name>
    <dbReference type="NCBI Taxonomy" id="930991"/>
    <lineage>
        <taxon>Eukaryota</taxon>
        <taxon>Fungi</taxon>
        <taxon>Dikarya</taxon>
        <taxon>Basidiomycota</taxon>
        <taxon>Agaricomycotina</taxon>
        <taxon>Agaricomycetes</taxon>
        <taxon>Agaricomycetidae</taxon>
        <taxon>Boletales</taxon>
        <taxon>Paxilineae</taxon>
        <taxon>Paxillaceae</taxon>
        <taxon>Paxillus</taxon>
    </lineage>
</organism>
<feature type="compositionally biased region" description="Acidic residues" evidence="3">
    <location>
        <begin position="272"/>
        <end position="285"/>
    </location>
</feature>
<accession>A0A0D0DTI9</accession>
<dbReference type="Pfam" id="PF03221">
    <property type="entry name" value="HTH_Tnp_Tc5"/>
    <property type="match status" value="1"/>
</dbReference>
<keyword evidence="2" id="KW-0539">Nucleus</keyword>
<dbReference type="OrthoDB" id="9909311at2759"/>
<protein>
    <recommendedName>
        <fullName evidence="4">HTH CENPB-type domain-containing protein</fullName>
    </recommendedName>
</protein>
<evidence type="ECO:0000313" key="5">
    <source>
        <dbReference type="EMBL" id="KIK91886.1"/>
    </source>
</evidence>
<gene>
    <name evidence="5" type="ORF">PAXRUDRAFT_74013</name>
</gene>
<dbReference type="SMART" id="SM00674">
    <property type="entry name" value="CENPB"/>
    <property type="match status" value="1"/>
</dbReference>